<evidence type="ECO:0000313" key="4">
    <source>
        <dbReference type="Proteomes" id="UP001194579"/>
    </source>
</evidence>
<reference evidence="1 3" key="1">
    <citation type="journal article" date="2012" name="J. Bacteriol.">
        <title>Genome sequence of Pectobacterium sp. strain SCC3193.</title>
        <authorList>
            <person name="Koskinen J.P."/>
            <person name="Laine P."/>
            <person name="Niemi O."/>
            <person name="Nykyri J."/>
            <person name="Harjunpaa H."/>
            <person name="Auvinen P."/>
            <person name="Paulin L."/>
            <person name="Pirhonen M."/>
            <person name="Palva T."/>
            <person name="Holm L."/>
        </authorList>
    </citation>
    <scope>NUCLEOTIDE SEQUENCE [LARGE SCALE GENOMIC DNA]</scope>
    <source>
        <strain evidence="1 3">SCC3193</strain>
    </source>
</reference>
<dbReference type="Proteomes" id="UP001194579">
    <property type="component" value="Unassembled WGS sequence"/>
</dbReference>
<dbReference type="RefSeq" id="WP_014701917.1">
    <property type="nucleotide sequence ID" value="NC_017845.1"/>
</dbReference>
<sequence>MKIPNELTISLENLIIELSNNGRSENASFFIDKLVKLKDINLSLKNKILIMEELSRCRAIAQYASFSYYEESILGDVINMINSQLKAL</sequence>
<organism evidence="1 3">
    <name type="scientific">Pectobacterium parmentieri</name>
    <dbReference type="NCBI Taxonomy" id="1905730"/>
    <lineage>
        <taxon>Bacteria</taxon>
        <taxon>Pseudomonadati</taxon>
        <taxon>Pseudomonadota</taxon>
        <taxon>Gammaproteobacteria</taxon>
        <taxon>Enterobacterales</taxon>
        <taxon>Pectobacteriaceae</taxon>
        <taxon>Pectobacterium</taxon>
    </lineage>
</organism>
<evidence type="ECO:0000313" key="3">
    <source>
        <dbReference type="Proteomes" id="UP000008044"/>
    </source>
</evidence>
<dbReference type="PATRIC" id="fig|1166016.3.peg.4562"/>
<reference evidence="1" key="2">
    <citation type="submission" date="2012-03" db="EMBL/GenBank/DDBJ databases">
        <authorList>
            <person name="Koskinen P."/>
            <person name="Laine P."/>
            <person name="Niemi O."/>
            <person name="Nykyri J."/>
            <person name="Harjunpaa H."/>
            <person name="Auvinen P."/>
            <person name="Paulin L."/>
            <person name="Pirhonen M."/>
            <person name="Palva T."/>
            <person name="Holm L."/>
        </authorList>
    </citation>
    <scope>NUCLEOTIDE SEQUENCE</scope>
    <source>
        <strain evidence="1">SCC3193</strain>
    </source>
</reference>
<dbReference type="HOGENOM" id="CLU_2493093_0_0_6"/>
<protein>
    <submittedName>
        <fullName evidence="1">Uncharacterized protein</fullName>
    </submittedName>
</protein>
<evidence type="ECO:0000313" key="1">
    <source>
        <dbReference type="EMBL" id="AFI92537.1"/>
    </source>
</evidence>
<proteinExistence type="predicted"/>
<keyword evidence="4" id="KW-1185">Reference proteome</keyword>
<gene>
    <name evidence="1" type="ordered locus">W5S_4491</name>
    <name evidence="2" type="ORF">F6Q06_14280</name>
</gene>
<dbReference type="Proteomes" id="UP000008044">
    <property type="component" value="Chromosome"/>
</dbReference>
<name>A0A0H3IEM1_PECPM</name>
<accession>A0A0H3IEM1</accession>
<dbReference type="EMBL" id="WABS01000027">
    <property type="protein sequence ID" value="MBI0555648.1"/>
    <property type="molecule type" value="Genomic_DNA"/>
</dbReference>
<dbReference type="eggNOG" id="ENOG5031HZH">
    <property type="taxonomic scope" value="Bacteria"/>
</dbReference>
<reference evidence="2" key="4">
    <citation type="submission" date="2024-05" db="EMBL/GenBank/DDBJ databases">
        <title>Identification of Pectobacterium versatile causing blackleg of potato from New York State with a whole genome sequencing approach.</title>
        <authorList>
            <person name="Ma X."/>
            <person name="Swingle B."/>
        </authorList>
    </citation>
    <scope>NUCLEOTIDE SEQUENCE</scope>
    <source>
        <strain evidence="2">NY1588A</strain>
    </source>
</reference>
<dbReference type="EMBL" id="CP003415">
    <property type="protein sequence ID" value="AFI92537.1"/>
    <property type="molecule type" value="Genomic_DNA"/>
</dbReference>
<dbReference type="KEGG" id="pec:W5S_4491"/>
<reference evidence="4" key="3">
    <citation type="submission" date="2023-07" db="EMBL/GenBank/DDBJ databases">
        <title>Identification of Pectobacterium versatile causing blackleg of potato from New York State with a whole genome sequencing approach.</title>
        <authorList>
            <person name="Ma X."/>
            <person name="Swingle B."/>
        </authorList>
    </citation>
    <scope>NUCLEOTIDE SEQUENCE [LARGE SCALE GENOMIC DNA]</scope>
    <source>
        <strain evidence="4">NY1588A</strain>
    </source>
</reference>
<dbReference type="AlphaFoldDB" id="A0A0H3IEM1"/>
<evidence type="ECO:0000313" key="2">
    <source>
        <dbReference type="EMBL" id="MBI0555648.1"/>
    </source>
</evidence>